<sequence length="86" mass="9098">MFDPSKSATIPKGGPTGASSGPGHWTMASSDGLKNGDFEVGENTPAHEDHLMFLSCILMLPVLEDSVFSLSLVGVSMSRIQIFVLC</sequence>
<comment type="caution">
    <text evidence="2">The sequence shown here is derived from an EMBL/GenBank/DDBJ whole genome shotgun (WGS) entry which is preliminary data.</text>
</comment>
<protein>
    <submittedName>
        <fullName evidence="2">Uncharacterized protein</fullName>
    </submittedName>
</protein>
<proteinExistence type="predicted"/>
<evidence type="ECO:0000256" key="1">
    <source>
        <dbReference type="SAM" id="MobiDB-lite"/>
    </source>
</evidence>
<name>A0AAD7KWJ5_QUISA</name>
<dbReference type="Proteomes" id="UP001163823">
    <property type="component" value="Chromosome 13"/>
</dbReference>
<dbReference type="AlphaFoldDB" id="A0AAD7KWJ5"/>
<accession>A0AAD7KWJ5</accession>
<reference evidence="2" key="1">
    <citation type="journal article" date="2023" name="Science">
        <title>Elucidation of the pathway for biosynthesis of saponin adjuvants from the soapbark tree.</title>
        <authorList>
            <person name="Reed J."/>
            <person name="Orme A."/>
            <person name="El-Demerdash A."/>
            <person name="Owen C."/>
            <person name="Martin L.B.B."/>
            <person name="Misra R.C."/>
            <person name="Kikuchi S."/>
            <person name="Rejzek M."/>
            <person name="Martin A.C."/>
            <person name="Harkess A."/>
            <person name="Leebens-Mack J."/>
            <person name="Louveau T."/>
            <person name="Stephenson M.J."/>
            <person name="Osbourn A."/>
        </authorList>
    </citation>
    <scope>NUCLEOTIDE SEQUENCE</scope>
    <source>
        <strain evidence="2">S10</strain>
    </source>
</reference>
<gene>
    <name evidence="2" type="ORF">O6P43_032180</name>
</gene>
<feature type="region of interest" description="Disordered" evidence="1">
    <location>
        <begin position="1"/>
        <end position="41"/>
    </location>
</feature>
<evidence type="ECO:0000313" key="3">
    <source>
        <dbReference type="Proteomes" id="UP001163823"/>
    </source>
</evidence>
<organism evidence="2 3">
    <name type="scientific">Quillaja saponaria</name>
    <name type="common">Soap bark tree</name>
    <dbReference type="NCBI Taxonomy" id="32244"/>
    <lineage>
        <taxon>Eukaryota</taxon>
        <taxon>Viridiplantae</taxon>
        <taxon>Streptophyta</taxon>
        <taxon>Embryophyta</taxon>
        <taxon>Tracheophyta</taxon>
        <taxon>Spermatophyta</taxon>
        <taxon>Magnoliopsida</taxon>
        <taxon>eudicotyledons</taxon>
        <taxon>Gunneridae</taxon>
        <taxon>Pentapetalae</taxon>
        <taxon>rosids</taxon>
        <taxon>fabids</taxon>
        <taxon>Fabales</taxon>
        <taxon>Quillajaceae</taxon>
        <taxon>Quillaja</taxon>
    </lineage>
</organism>
<evidence type="ECO:0000313" key="2">
    <source>
        <dbReference type="EMBL" id="KAJ7947364.1"/>
    </source>
</evidence>
<dbReference type="EMBL" id="JARAOO010000013">
    <property type="protein sequence ID" value="KAJ7947364.1"/>
    <property type="molecule type" value="Genomic_DNA"/>
</dbReference>
<keyword evidence="3" id="KW-1185">Reference proteome</keyword>